<proteinExistence type="inferred from homology"/>
<reference evidence="10" key="1">
    <citation type="submission" date="2020-10" db="EMBL/GenBank/DDBJ databases">
        <authorList>
            <person name="Gilroy R."/>
        </authorList>
    </citation>
    <scope>NUCLEOTIDE SEQUENCE</scope>
    <source>
        <strain evidence="10">ChiGjej1B1-24693</strain>
    </source>
</reference>
<evidence type="ECO:0000256" key="4">
    <source>
        <dbReference type="ARBA" id="ARBA00022801"/>
    </source>
</evidence>
<dbReference type="AlphaFoldDB" id="A0A9D1GW35"/>
<accession>A0A9D1GW35</accession>
<dbReference type="InterPro" id="IPR003738">
    <property type="entry name" value="SRAP"/>
</dbReference>
<keyword evidence="2 8" id="KW-0645">Protease</keyword>
<dbReference type="PANTHER" id="PTHR13604">
    <property type="entry name" value="DC12-RELATED"/>
    <property type="match status" value="1"/>
</dbReference>
<dbReference type="GO" id="GO:0106300">
    <property type="term" value="P:protein-DNA covalent cross-linking repair"/>
    <property type="evidence" value="ECO:0007669"/>
    <property type="project" value="InterPro"/>
</dbReference>
<evidence type="ECO:0000256" key="8">
    <source>
        <dbReference type="RuleBase" id="RU364100"/>
    </source>
</evidence>
<evidence type="ECO:0000256" key="5">
    <source>
        <dbReference type="ARBA" id="ARBA00023124"/>
    </source>
</evidence>
<keyword evidence="4 8" id="KW-0378">Hydrolase</keyword>
<evidence type="ECO:0000256" key="7">
    <source>
        <dbReference type="ARBA" id="ARBA00023239"/>
    </source>
</evidence>
<dbReference type="SUPFAM" id="SSF143081">
    <property type="entry name" value="BB1717-like"/>
    <property type="match status" value="1"/>
</dbReference>
<dbReference type="Proteomes" id="UP000886842">
    <property type="component" value="Unassembled WGS sequence"/>
</dbReference>
<dbReference type="Pfam" id="PF02586">
    <property type="entry name" value="SRAP"/>
    <property type="match status" value="1"/>
</dbReference>
<evidence type="ECO:0000313" key="11">
    <source>
        <dbReference type="Proteomes" id="UP000886842"/>
    </source>
</evidence>
<keyword evidence="6" id="KW-0238">DNA-binding</keyword>
<evidence type="ECO:0000256" key="1">
    <source>
        <dbReference type="ARBA" id="ARBA00008136"/>
    </source>
</evidence>
<dbReference type="InterPro" id="IPR036590">
    <property type="entry name" value="SRAP-like"/>
</dbReference>
<evidence type="ECO:0000313" key="10">
    <source>
        <dbReference type="EMBL" id="HIT74414.1"/>
    </source>
</evidence>
<protein>
    <recommendedName>
        <fullName evidence="8">Abasic site processing protein</fullName>
        <ecNumber evidence="8">3.4.-.-</ecNumber>
    </recommendedName>
</protein>
<reference evidence="10" key="2">
    <citation type="journal article" date="2021" name="PeerJ">
        <title>Extensive microbial diversity within the chicken gut microbiome revealed by metagenomics and culture.</title>
        <authorList>
            <person name="Gilroy R."/>
            <person name="Ravi A."/>
            <person name="Getino M."/>
            <person name="Pursley I."/>
            <person name="Horton D.L."/>
            <person name="Alikhan N.F."/>
            <person name="Baker D."/>
            <person name="Gharbi K."/>
            <person name="Hall N."/>
            <person name="Watson M."/>
            <person name="Adriaenssens E.M."/>
            <person name="Foster-Nyarko E."/>
            <person name="Jarju S."/>
            <person name="Secka A."/>
            <person name="Antonio M."/>
            <person name="Oren A."/>
            <person name="Chaudhuri R.R."/>
            <person name="La Ragione R."/>
            <person name="Hildebrand F."/>
            <person name="Pallen M.J."/>
        </authorList>
    </citation>
    <scope>NUCLEOTIDE SEQUENCE</scope>
    <source>
        <strain evidence="10">ChiGjej1B1-24693</strain>
    </source>
</reference>
<dbReference type="Gene3D" id="3.90.1680.10">
    <property type="entry name" value="SOS response associated peptidase-like"/>
    <property type="match status" value="1"/>
</dbReference>
<dbReference type="EC" id="3.4.-.-" evidence="8"/>
<dbReference type="GO" id="GO:0016829">
    <property type="term" value="F:lyase activity"/>
    <property type="evidence" value="ECO:0007669"/>
    <property type="project" value="UniProtKB-KW"/>
</dbReference>
<evidence type="ECO:0000256" key="9">
    <source>
        <dbReference type="SAM" id="MobiDB-lite"/>
    </source>
</evidence>
<comment type="similarity">
    <text evidence="1 8">Belongs to the SOS response-associated peptidase family.</text>
</comment>
<keyword evidence="5" id="KW-0190">Covalent protein-DNA linkage</keyword>
<dbReference type="PANTHER" id="PTHR13604:SF0">
    <property type="entry name" value="ABASIC SITE PROCESSING PROTEIN HMCES"/>
    <property type="match status" value="1"/>
</dbReference>
<dbReference type="GO" id="GO:0003697">
    <property type="term" value="F:single-stranded DNA binding"/>
    <property type="evidence" value="ECO:0007669"/>
    <property type="project" value="InterPro"/>
</dbReference>
<keyword evidence="7" id="KW-0456">Lyase</keyword>
<dbReference type="GO" id="GO:0008233">
    <property type="term" value="F:peptidase activity"/>
    <property type="evidence" value="ECO:0007669"/>
    <property type="project" value="UniProtKB-KW"/>
</dbReference>
<keyword evidence="3" id="KW-0227">DNA damage</keyword>
<feature type="region of interest" description="Disordered" evidence="9">
    <location>
        <begin position="224"/>
        <end position="246"/>
    </location>
</feature>
<sequence length="246" mass="27589">MCGRYATSYDPDTLVDAFDVDEVDDDLPGPSWNVAPTDQVPVVMERDSKQADRTVRKLRPLHWGLVPSWAKDPSIGARMINARVETVAEKPAFRKAFAVRRCLLPADGYYEWYDTGEKTPKGKAIKQPYFIHPGGDEPMAMAGLYEYWRSPSQQWYLSCTVITTEATDALGRIHDRMPMTIARAGWSAWLDPERTDPDDAAELLEVVEPARLLSHPVSTEVGSVRNNGPHLVDPIPDPFALPEDRP</sequence>
<dbReference type="GO" id="GO:0006508">
    <property type="term" value="P:proteolysis"/>
    <property type="evidence" value="ECO:0007669"/>
    <property type="project" value="UniProtKB-KW"/>
</dbReference>
<organism evidence="10 11">
    <name type="scientific">Candidatus Avipropionibacterium avicola</name>
    <dbReference type="NCBI Taxonomy" id="2840701"/>
    <lineage>
        <taxon>Bacteria</taxon>
        <taxon>Bacillati</taxon>
        <taxon>Actinomycetota</taxon>
        <taxon>Actinomycetes</taxon>
        <taxon>Propionibacteriales</taxon>
        <taxon>Propionibacteriaceae</taxon>
        <taxon>Propionibacteriaceae incertae sedis</taxon>
        <taxon>Candidatus Avipropionibacterium</taxon>
    </lineage>
</organism>
<name>A0A9D1GW35_9ACTN</name>
<comment type="caution">
    <text evidence="10">The sequence shown here is derived from an EMBL/GenBank/DDBJ whole genome shotgun (WGS) entry which is preliminary data.</text>
</comment>
<gene>
    <name evidence="10" type="ORF">IAA98_02390</name>
</gene>
<dbReference type="EMBL" id="DVLP01000070">
    <property type="protein sequence ID" value="HIT74414.1"/>
    <property type="molecule type" value="Genomic_DNA"/>
</dbReference>
<evidence type="ECO:0000256" key="2">
    <source>
        <dbReference type="ARBA" id="ARBA00022670"/>
    </source>
</evidence>
<evidence type="ECO:0000256" key="3">
    <source>
        <dbReference type="ARBA" id="ARBA00022763"/>
    </source>
</evidence>
<evidence type="ECO:0000256" key="6">
    <source>
        <dbReference type="ARBA" id="ARBA00023125"/>
    </source>
</evidence>